<dbReference type="AlphaFoldDB" id="D0LC16"/>
<sequence length="76" mass="8097">MTVTRLYVMPVIRALVFFAGCALLVMVAMMLPSFRDWAATWGAPTTAAGFSIAAVVDALAFWFGADGVLANLIGNR</sequence>
<reference evidence="2 3" key="2">
    <citation type="journal article" date="2010" name="Stand. Genomic Sci.">
        <title>Complete genome sequence of Gordonia bronchialis type strain (3410).</title>
        <authorList>
            <person name="Ivanova N."/>
            <person name="Sikorski J."/>
            <person name="Jando M."/>
            <person name="Lapidus A."/>
            <person name="Nolan M."/>
            <person name="Lucas S."/>
            <person name="Del Rio T.G."/>
            <person name="Tice H."/>
            <person name="Copeland A."/>
            <person name="Cheng J.F."/>
            <person name="Chen F."/>
            <person name="Bruce D."/>
            <person name="Goodwin L."/>
            <person name="Pitluck S."/>
            <person name="Mavromatis K."/>
            <person name="Ovchinnikova G."/>
            <person name="Pati A."/>
            <person name="Chen A."/>
            <person name="Palaniappan K."/>
            <person name="Land M."/>
            <person name="Hauser L."/>
            <person name="Chang Y.J."/>
            <person name="Jeffries C.D."/>
            <person name="Chain P."/>
            <person name="Saunders E."/>
            <person name="Han C."/>
            <person name="Detter J.C."/>
            <person name="Brettin T."/>
            <person name="Rohde M."/>
            <person name="Goker M."/>
            <person name="Bristow J."/>
            <person name="Eisen J.A."/>
            <person name="Markowitz V."/>
            <person name="Hugenholtz P."/>
            <person name="Klenk H.P."/>
            <person name="Kyrpides N.C."/>
        </authorList>
    </citation>
    <scope>NUCLEOTIDE SEQUENCE [LARGE SCALE GENOMIC DNA]</scope>
    <source>
        <strain evidence="3">ATCC 25592 / DSM 43247 / BCRC 13721 / JCM 3198 / KCTC 3076 / NBRC 16047 / NCTC 10667</strain>
    </source>
</reference>
<dbReference type="EMBL" id="CP001802">
    <property type="protein sequence ID" value="ACY22403.1"/>
    <property type="molecule type" value="Genomic_DNA"/>
</dbReference>
<keyword evidence="1" id="KW-0812">Transmembrane</keyword>
<gene>
    <name evidence="2" type="ordered locus">Gbro_3198</name>
</gene>
<dbReference type="STRING" id="526226.Gbro_3198"/>
<dbReference type="RefSeq" id="WP_012834919.1">
    <property type="nucleotide sequence ID" value="NC_013441.1"/>
</dbReference>
<keyword evidence="1" id="KW-0472">Membrane</keyword>
<feature type="transmembrane region" description="Helical" evidence="1">
    <location>
        <begin position="12"/>
        <end position="31"/>
    </location>
</feature>
<dbReference type="KEGG" id="gbr:Gbro_3198"/>
<evidence type="ECO:0000256" key="1">
    <source>
        <dbReference type="SAM" id="Phobius"/>
    </source>
</evidence>
<evidence type="ECO:0000313" key="2">
    <source>
        <dbReference type="EMBL" id="ACY22403.1"/>
    </source>
</evidence>
<keyword evidence="3" id="KW-1185">Reference proteome</keyword>
<name>D0LC16_GORB4</name>
<reference evidence="3" key="1">
    <citation type="submission" date="2009-10" db="EMBL/GenBank/DDBJ databases">
        <title>The complete chromosome of Gordonia bronchialis DSM 43247.</title>
        <authorList>
            <consortium name="US DOE Joint Genome Institute (JGI-PGF)"/>
            <person name="Lucas S."/>
            <person name="Copeland A."/>
            <person name="Lapidus A."/>
            <person name="Glavina del Rio T."/>
            <person name="Dalin E."/>
            <person name="Tice H."/>
            <person name="Bruce D."/>
            <person name="Goodwin L."/>
            <person name="Pitluck S."/>
            <person name="Kyrpides N."/>
            <person name="Mavromatis K."/>
            <person name="Ivanova N."/>
            <person name="Ovchinnikova G."/>
            <person name="Saunders E."/>
            <person name="Brettin T."/>
            <person name="Detter J.C."/>
            <person name="Han C."/>
            <person name="Larimer F."/>
            <person name="Land M."/>
            <person name="Hauser L."/>
            <person name="Markowitz V."/>
            <person name="Cheng J.-F."/>
            <person name="Hugenholtz P."/>
            <person name="Woyke T."/>
            <person name="Wu D."/>
            <person name="Jando M."/>
            <person name="Schneider S."/>
            <person name="Goeker M."/>
            <person name="Klenk H.-P."/>
            <person name="Eisen J.A."/>
        </authorList>
    </citation>
    <scope>NUCLEOTIDE SEQUENCE [LARGE SCALE GENOMIC DNA]</scope>
    <source>
        <strain evidence="3">ATCC 25592 / DSM 43247 / BCRC 13721 / JCM 3198 / KCTC 3076 / NBRC 16047 / NCTC 10667</strain>
    </source>
</reference>
<dbReference type="HOGENOM" id="CLU_2649346_0_0_11"/>
<protein>
    <submittedName>
        <fullName evidence="2">Uncharacterized protein</fullName>
    </submittedName>
</protein>
<keyword evidence="1" id="KW-1133">Transmembrane helix</keyword>
<organism evidence="2 3">
    <name type="scientific">Gordonia bronchialis (strain ATCC 25592 / DSM 43247 / BCRC 13721 / JCM 3198 / KCTC 3076 / NBRC 16047 / NCTC 10667)</name>
    <name type="common">Rhodococcus bronchialis</name>
    <dbReference type="NCBI Taxonomy" id="526226"/>
    <lineage>
        <taxon>Bacteria</taxon>
        <taxon>Bacillati</taxon>
        <taxon>Actinomycetota</taxon>
        <taxon>Actinomycetes</taxon>
        <taxon>Mycobacteriales</taxon>
        <taxon>Gordoniaceae</taxon>
        <taxon>Gordonia</taxon>
    </lineage>
</organism>
<dbReference type="Proteomes" id="UP000001219">
    <property type="component" value="Chromosome"/>
</dbReference>
<accession>D0LC16</accession>
<evidence type="ECO:0000313" key="3">
    <source>
        <dbReference type="Proteomes" id="UP000001219"/>
    </source>
</evidence>
<feature type="transmembrane region" description="Helical" evidence="1">
    <location>
        <begin position="51"/>
        <end position="73"/>
    </location>
</feature>
<proteinExistence type="predicted"/>